<evidence type="ECO:0000313" key="2">
    <source>
        <dbReference type="Proteomes" id="UP000827872"/>
    </source>
</evidence>
<proteinExistence type="predicted"/>
<reference evidence="1" key="1">
    <citation type="submission" date="2021-08" db="EMBL/GenBank/DDBJ databases">
        <title>The first chromosome-level gecko genome reveals the dynamic sex chromosomes of Neotropical dwarf geckos (Sphaerodactylidae: Sphaerodactylus).</title>
        <authorList>
            <person name="Pinto B.J."/>
            <person name="Keating S.E."/>
            <person name="Gamble T."/>
        </authorList>
    </citation>
    <scope>NUCLEOTIDE SEQUENCE</scope>
    <source>
        <strain evidence="1">TG3544</strain>
    </source>
</reference>
<comment type="caution">
    <text evidence="1">The sequence shown here is derived from an EMBL/GenBank/DDBJ whole genome shotgun (WGS) entry which is preliminary data.</text>
</comment>
<dbReference type="EMBL" id="CM037615">
    <property type="protein sequence ID" value="KAH8015112.1"/>
    <property type="molecule type" value="Genomic_DNA"/>
</dbReference>
<accession>A0ACB8G6K9</accession>
<protein>
    <submittedName>
        <fullName evidence="1">Uncharacterized protein</fullName>
    </submittedName>
</protein>
<evidence type="ECO:0000313" key="1">
    <source>
        <dbReference type="EMBL" id="KAH8015112.1"/>
    </source>
</evidence>
<gene>
    <name evidence="1" type="ORF">K3G42_033263</name>
</gene>
<sequence>MGRHYIRHPEELSLLRKPRDPTKKKKKKLDDQYEDETLELEGPLITPGSVVFCQAHAIAADDWNLGSVHHKQLHREQIQGPLTIRRLCDSCPYATFLILIVGQ</sequence>
<dbReference type="Proteomes" id="UP000827872">
    <property type="component" value="Linkage Group LG02"/>
</dbReference>
<organism evidence="1 2">
    <name type="scientific">Sphaerodactylus townsendi</name>
    <dbReference type="NCBI Taxonomy" id="933632"/>
    <lineage>
        <taxon>Eukaryota</taxon>
        <taxon>Metazoa</taxon>
        <taxon>Chordata</taxon>
        <taxon>Craniata</taxon>
        <taxon>Vertebrata</taxon>
        <taxon>Euteleostomi</taxon>
        <taxon>Lepidosauria</taxon>
        <taxon>Squamata</taxon>
        <taxon>Bifurcata</taxon>
        <taxon>Gekkota</taxon>
        <taxon>Sphaerodactylidae</taxon>
        <taxon>Sphaerodactylus</taxon>
    </lineage>
</organism>
<name>A0ACB8G6K9_9SAUR</name>
<keyword evidence="2" id="KW-1185">Reference proteome</keyword>